<dbReference type="EMBL" id="CAMPGE010015212">
    <property type="protein sequence ID" value="CAI2373847.1"/>
    <property type="molecule type" value="Genomic_DNA"/>
</dbReference>
<dbReference type="Proteomes" id="UP001295684">
    <property type="component" value="Unassembled WGS sequence"/>
</dbReference>
<organism evidence="1 2">
    <name type="scientific">Euplotes crassus</name>
    <dbReference type="NCBI Taxonomy" id="5936"/>
    <lineage>
        <taxon>Eukaryota</taxon>
        <taxon>Sar</taxon>
        <taxon>Alveolata</taxon>
        <taxon>Ciliophora</taxon>
        <taxon>Intramacronucleata</taxon>
        <taxon>Spirotrichea</taxon>
        <taxon>Hypotrichia</taxon>
        <taxon>Euplotida</taxon>
        <taxon>Euplotidae</taxon>
        <taxon>Moneuplotes</taxon>
    </lineage>
</organism>
<gene>
    <name evidence="1" type="ORF">ECRASSUSDP1_LOCUS15196</name>
</gene>
<reference evidence="1" key="1">
    <citation type="submission" date="2023-07" db="EMBL/GenBank/DDBJ databases">
        <authorList>
            <consortium name="AG Swart"/>
            <person name="Singh M."/>
            <person name="Singh A."/>
            <person name="Seah K."/>
            <person name="Emmerich C."/>
        </authorList>
    </citation>
    <scope>NUCLEOTIDE SEQUENCE</scope>
    <source>
        <strain evidence="1">DP1</strain>
    </source>
</reference>
<sequence length="327" mass="38058">MKVLNNEKGLKIKKELFNNTPNLTLRGCTFDVNHLHQFITAGGMPSQLGNYPKVAKTPAPELRSVRSQPDTSMLFTRSKFSRELSQQRNRSSKNLGVDFMTNIRPSSTFLSVPRYTTSYLTGESANYYTSIKKPMVDPDRVESEIAHFDSEKTQRNIAVTEKSKIQKALGDMYNNTIPFTQNQKNFLMTPKDRRNEVKEMKEKLSQYIDLKQQAMFVNKRNRQLKYGYRDNIRDQIIRPKTTNNFFSNRKIQEDRKGVSTSKNSRRRMRLQMAKNGTNSQIEFFCQQKFPKNKTGKDKVADIAIGWNKKKEIKGKQPQNTFKNLFHV</sequence>
<protein>
    <submittedName>
        <fullName evidence="1">Uncharacterized protein</fullName>
    </submittedName>
</protein>
<dbReference type="AlphaFoldDB" id="A0AAD1XJJ5"/>
<proteinExistence type="predicted"/>
<comment type="caution">
    <text evidence="1">The sequence shown here is derived from an EMBL/GenBank/DDBJ whole genome shotgun (WGS) entry which is preliminary data.</text>
</comment>
<accession>A0AAD1XJJ5</accession>
<evidence type="ECO:0000313" key="2">
    <source>
        <dbReference type="Proteomes" id="UP001295684"/>
    </source>
</evidence>
<name>A0AAD1XJJ5_EUPCR</name>
<evidence type="ECO:0000313" key="1">
    <source>
        <dbReference type="EMBL" id="CAI2373847.1"/>
    </source>
</evidence>
<keyword evidence="2" id="KW-1185">Reference proteome</keyword>